<name>A0A170ZD19_TRIIF</name>
<accession>A0A170ZD19</accession>
<feature type="compositionally biased region" description="Basic and acidic residues" evidence="1">
    <location>
        <begin position="121"/>
        <end position="130"/>
    </location>
</feature>
<sequence>GVWKVVYAYPYSNSLNFFFIMWQHKGGNKSSNISGQTNKVQECSDSWSSKKESTDCSLYDSGRTDSGFLSGANIVSEEIPVPSPQRGDKESTTSYVRLDSGVDVGLSDQLSDLCIDEESPREEPKKDRQI</sequence>
<dbReference type="EMBL" id="GEMB01002343">
    <property type="protein sequence ID" value="JAS00840.1"/>
    <property type="molecule type" value="Transcribed_RNA"/>
</dbReference>
<protein>
    <submittedName>
        <fullName evidence="2">Nf-kappa-b inhibitor cactus-like protein isoform x2</fullName>
    </submittedName>
</protein>
<organism evidence="2">
    <name type="scientific">Triatoma infestans</name>
    <name type="common">Assassin bug</name>
    <dbReference type="NCBI Taxonomy" id="30076"/>
    <lineage>
        <taxon>Eukaryota</taxon>
        <taxon>Metazoa</taxon>
        <taxon>Ecdysozoa</taxon>
        <taxon>Arthropoda</taxon>
        <taxon>Hexapoda</taxon>
        <taxon>Insecta</taxon>
        <taxon>Pterygota</taxon>
        <taxon>Neoptera</taxon>
        <taxon>Paraneoptera</taxon>
        <taxon>Hemiptera</taxon>
        <taxon>Heteroptera</taxon>
        <taxon>Panheteroptera</taxon>
        <taxon>Cimicomorpha</taxon>
        <taxon>Reduviidae</taxon>
        <taxon>Triatominae</taxon>
        <taxon>Triatoma</taxon>
    </lineage>
</organism>
<evidence type="ECO:0000256" key="1">
    <source>
        <dbReference type="SAM" id="MobiDB-lite"/>
    </source>
</evidence>
<feature type="region of interest" description="Disordered" evidence="1">
    <location>
        <begin position="109"/>
        <end position="130"/>
    </location>
</feature>
<reference evidence="2" key="2">
    <citation type="journal article" date="2017" name="J. Med. Entomol.">
        <title>Transcriptome Analysis of the Triatoma infestans (Hemiptera: Reduviidae) Integument.</title>
        <authorList>
            <person name="Calderon-Fernandez G.M."/>
            <person name="Moriconi D.E."/>
            <person name="Dulbecco A.B."/>
            <person name="Juarez M.P."/>
        </authorList>
    </citation>
    <scope>NUCLEOTIDE SEQUENCE</scope>
    <source>
        <strain evidence="2">Int1</strain>
        <tissue evidence="2">Integument</tissue>
    </source>
</reference>
<reference evidence="2" key="1">
    <citation type="submission" date="2016-04" db="EMBL/GenBank/DDBJ databases">
        <authorList>
            <person name="Calderon-Fernandez G.M.Sr."/>
        </authorList>
    </citation>
    <scope>NUCLEOTIDE SEQUENCE</scope>
    <source>
        <strain evidence="2">Int1</strain>
        <tissue evidence="2">Integument</tissue>
    </source>
</reference>
<dbReference type="AlphaFoldDB" id="A0A170ZD19"/>
<proteinExistence type="predicted"/>
<feature type="non-terminal residue" evidence="2">
    <location>
        <position position="1"/>
    </location>
</feature>
<evidence type="ECO:0000313" key="2">
    <source>
        <dbReference type="EMBL" id="JAS00840.1"/>
    </source>
</evidence>
<feature type="non-terminal residue" evidence="2">
    <location>
        <position position="130"/>
    </location>
</feature>